<dbReference type="GO" id="GO:0003677">
    <property type="term" value="F:DNA binding"/>
    <property type="evidence" value="ECO:0007669"/>
    <property type="project" value="UniProtKB-KW"/>
</dbReference>
<keyword evidence="4" id="KW-1185">Reference proteome</keyword>
<dbReference type="InterPro" id="IPR006600">
    <property type="entry name" value="HTH_CenpB_DNA-bd_dom"/>
</dbReference>
<dbReference type="STRING" id="1365484.W6PQ05"/>
<dbReference type="InterPro" id="IPR004875">
    <property type="entry name" value="DDE_SF_endonuclease_dom"/>
</dbReference>
<evidence type="ECO:0000313" key="4">
    <source>
        <dbReference type="Proteomes" id="UP000030686"/>
    </source>
</evidence>
<gene>
    <name evidence="3" type="ORF">PROQFM164_S01g000057</name>
</gene>
<dbReference type="Proteomes" id="UP000030686">
    <property type="component" value="Unassembled WGS sequence"/>
</dbReference>
<feature type="domain" description="HTH CENPB-type" evidence="2">
    <location>
        <begin position="9"/>
        <end position="81"/>
    </location>
</feature>
<evidence type="ECO:0000259" key="2">
    <source>
        <dbReference type="PROSITE" id="PS51253"/>
    </source>
</evidence>
<dbReference type="AlphaFoldDB" id="W6PQ05"/>
<name>W6PQ05_PENRF</name>
<dbReference type="Pfam" id="PF03221">
    <property type="entry name" value="HTH_Tnp_Tc5"/>
    <property type="match status" value="1"/>
</dbReference>
<organism evidence="3 4">
    <name type="scientific">Penicillium roqueforti (strain FM164)</name>
    <dbReference type="NCBI Taxonomy" id="1365484"/>
    <lineage>
        <taxon>Eukaryota</taxon>
        <taxon>Fungi</taxon>
        <taxon>Dikarya</taxon>
        <taxon>Ascomycota</taxon>
        <taxon>Pezizomycotina</taxon>
        <taxon>Eurotiomycetes</taxon>
        <taxon>Eurotiomycetidae</taxon>
        <taxon>Eurotiales</taxon>
        <taxon>Aspergillaceae</taxon>
        <taxon>Penicillium</taxon>
    </lineage>
</organism>
<proteinExistence type="predicted"/>
<dbReference type="EMBL" id="HG792015">
    <property type="protein sequence ID" value="CDM26248.1"/>
    <property type="molecule type" value="Genomic_DNA"/>
</dbReference>
<dbReference type="OrthoDB" id="4207519at2759"/>
<evidence type="ECO:0000313" key="3">
    <source>
        <dbReference type="EMBL" id="CDM26248.1"/>
    </source>
</evidence>
<keyword evidence="1" id="KW-0238">DNA-binding</keyword>
<dbReference type="PROSITE" id="PS51253">
    <property type="entry name" value="HTH_CENPB"/>
    <property type="match status" value="1"/>
</dbReference>
<dbReference type="Pfam" id="PF03184">
    <property type="entry name" value="DDE_1"/>
    <property type="match status" value="1"/>
</dbReference>
<accession>W6PQ05</accession>
<evidence type="ECO:0000256" key="1">
    <source>
        <dbReference type="ARBA" id="ARBA00023125"/>
    </source>
</evidence>
<reference evidence="3" key="1">
    <citation type="journal article" date="2014" name="Nat. Commun.">
        <title>Multiple recent horizontal transfers of a large genomic region in cheese making fungi.</title>
        <authorList>
            <person name="Cheeseman K."/>
            <person name="Ropars J."/>
            <person name="Renault P."/>
            <person name="Dupont J."/>
            <person name="Gouzy J."/>
            <person name="Branca A."/>
            <person name="Abraham A.L."/>
            <person name="Ceppi M."/>
            <person name="Conseiller E."/>
            <person name="Debuchy R."/>
            <person name="Malagnac F."/>
            <person name="Goarin A."/>
            <person name="Silar P."/>
            <person name="Lacoste S."/>
            <person name="Sallet E."/>
            <person name="Bensimon A."/>
            <person name="Giraud T."/>
            <person name="Brygoo Y."/>
        </authorList>
    </citation>
    <scope>NUCLEOTIDE SEQUENCE [LARGE SCALE GENOMIC DNA]</scope>
    <source>
        <strain evidence="3">FM164</strain>
    </source>
</reference>
<sequence length="156" mass="18005">MKGIPNLYEARGTGQKFTQLEEKSIQDWLISMGQRGAALTIAMLKDMANLLLEHCGDDTLQTVGKNWPTQYIKRHPELTTRFSRKYDYKRALTKRKHRLLVLNGHNSHLTATFDKICQENNIILIYMSLYASHPLRLLDVGRFAVLKRVYGSRVAE</sequence>
<protein>
    <submittedName>
        <fullName evidence="3">Probable transposable element</fullName>
    </submittedName>
</protein>